<dbReference type="AlphaFoldDB" id="A0A345UPY3"/>
<name>A0A345UPY3_9BACT</name>
<keyword evidence="2" id="KW-1185">Reference proteome</keyword>
<evidence type="ECO:0000313" key="2">
    <source>
        <dbReference type="Proteomes" id="UP000254808"/>
    </source>
</evidence>
<organism evidence="1 2">
    <name type="scientific">Cyclonatronum proteinivorum</name>
    <dbReference type="NCBI Taxonomy" id="1457365"/>
    <lineage>
        <taxon>Bacteria</taxon>
        <taxon>Pseudomonadati</taxon>
        <taxon>Balneolota</taxon>
        <taxon>Balneolia</taxon>
        <taxon>Balneolales</taxon>
        <taxon>Cyclonatronaceae</taxon>
        <taxon>Cyclonatronum</taxon>
    </lineage>
</organism>
<gene>
    <name evidence="1" type="ORF">CYPRO_3302</name>
</gene>
<accession>A0A345UPY3</accession>
<reference evidence="1 2" key="1">
    <citation type="submission" date="2018-03" db="EMBL/GenBank/DDBJ databases">
        <title>Phenotypic and genomic properties of Cyclonatronum proteinivorum gen. nov., sp. nov., a haloalkaliphilic bacteroidete from soda lakes possessing Na+-translocating rhodopsin.</title>
        <authorList>
            <person name="Toshchakov S.V."/>
            <person name="Korzhenkov A."/>
            <person name="Samarov N.I."/>
            <person name="Kublanov I.V."/>
            <person name="Muntyan M.S."/>
            <person name="Sorokin D.Y."/>
        </authorList>
    </citation>
    <scope>NUCLEOTIDE SEQUENCE [LARGE SCALE GENOMIC DNA]</scope>
    <source>
        <strain evidence="1 2">Omega</strain>
    </source>
</reference>
<dbReference type="EMBL" id="CP027806">
    <property type="protein sequence ID" value="AXJ02535.1"/>
    <property type="molecule type" value="Genomic_DNA"/>
</dbReference>
<sequence length="55" mass="6156">MCPFNSSRADLIHPGAAIMQEKTLMLLYLKQLYKNSRLGICSLSCIATDELNLLL</sequence>
<dbReference type="Proteomes" id="UP000254808">
    <property type="component" value="Chromosome"/>
</dbReference>
<proteinExistence type="predicted"/>
<protein>
    <submittedName>
        <fullName evidence="1">Uncharacterized protein</fullName>
    </submittedName>
</protein>
<evidence type="ECO:0000313" key="1">
    <source>
        <dbReference type="EMBL" id="AXJ02535.1"/>
    </source>
</evidence>
<dbReference type="KEGG" id="cprv:CYPRO_3302"/>